<dbReference type="InterPro" id="IPR056541">
    <property type="entry name" value="Ig-like_POM152"/>
</dbReference>
<feature type="domain" description="Nucleoporin POM152 Ig-like" evidence="4">
    <location>
        <begin position="777"/>
        <end position="864"/>
    </location>
</feature>
<feature type="domain" description="Nucleoporin POM152 first Ig-like" evidence="5">
    <location>
        <begin position="218"/>
        <end position="333"/>
    </location>
</feature>
<organism evidence="7 8">
    <name type="scientific">Lachancea dasiensis</name>
    <dbReference type="NCBI Taxonomy" id="1072105"/>
    <lineage>
        <taxon>Eukaryota</taxon>
        <taxon>Fungi</taxon>
        <taxon>Dikarya</taxon>
        <taxon>Ascomycota</taxon>
        <taxon>Saccharomycotina</taxon>
        <taxon>Saccharomycetes</taxon>
        <taxon>Saccharomycetales</taxon>
        <taxon>Saccharomycetaceae</taxon>
        <taxon>Lachancea</taxon>
    </lineage>
</organism>
<dbReference type="Pfam" id="PF24527">
    <property type="entry name" value="Ig-like_Pom152_9"/>
    <property type="match status" value="1"/>
</dbReference>
<evidence type="ECO:0000313" key="8">
    <source>
        <dbReference type="Proteomes" id="UP000190274"/>
    </source>
</evidence>
<dbReference type="GO" id="GO:0006999">
    <property type="term" value="P:nuclear pore organization"/>
    <property type="evidence" value="ECO:0007669"/>
    <property type="project" value="EnsemblFungi"/>
</dbReference>
<dbReference type="GO" id="GO:0006606">
    <property type="term" value="P:protein import into nucleus"/>
    <property type="evidence" value="ECO:0007669"/>
    <property type="project" value="EnsemblFungi"/>
</dbReference>
<feature type="region of interest" description="Disordered" evidence="1">
    <location>
        <begin position="23"/>
        <end position="62"/>
    </location>
</feature>
<proteinExistence type="predicted"/>
<dbReference type="Pfam" id="PF24312">
    <property type="entry name" value="Ig-like_POM152"/>
    <property type="match status" value="1"/>
</dbReference>
<dbReference type="PANTHER" id="PTHR28206:SF1">
    <property type="entry name" value="NUCLEOPORIN POM152"/>
    <property type="match status" value="1"/>
</dbReference>
<evidence type="ECO:0000259" key="3">
    <source>
        <dbReference type="Pfam" id="PF24097"/>
    </source>
</evidence>
<dbReference type="OrthoDB" id="5529162at2759"/>
<reference evidence="8" key="1">
    <citation type="submission" date="2016-03" db="EMBL/GenBank/DDBJ databases">
        <authorList>
            <person name="Devillers H."/>
        </authorList>
    </citation>
    <scope>NUCLEOTIDE SEQUENCE [LARGE SCALE GENOMIC DNA]</scope>
</reference>
<dbReference type="PANTHER" id="PTHR28206">
    <property type="entry name" value="NUCLEOPORIN POM152"/>
    <property type="match status" value="1"/>
</dbReference>
<dbReference type="InterPro" id="IPR056543">
    <property type="entry name" value="Ig-like_POM152_9th"/>
</dbReference>
<feature type="domain" description="Nucleoporin POM152 N-terminal transmembrane" evidence="3">
    <location>
        <begin position="74"/>
        <end position="165"/>
    </location>
</feature>
<protein>
    <submittedName>
        <fullName evidence="7">LADA_0E02146g1_1</fullName>
    </submittedName>
</protein>
<evidence type="ECO:0000259" key="4">
    <source>
        <dbReference type="Pfam" id="PF24312"/>
    </source>
</evidence>
<feature type="domain" description="Nucleoporin POM152 ninth Ig-like" evidence="6">
    <location>
        <begin position="1101"/>
        <end position="1173"/>
    </location>
</feature>
<dbReference type="InterPro" id="IPR056544">
    <property type="entry name" value="Ig_POM152"/>
</dbReference>
<dbReference type="Pfam" id="PF24519">
    <property type="entry name" value="Ig-like_Pom152_1"/>
    <property type="match status" value="1"/>
</dbReference>
<dbReference type="GO" id="GO:0005641">
    <property type="term" value="C:nuclear envelope lumen"/>
    <property type="evidence" value="ECO:0007669"/>
    <property type="project" value="EnsemblFungi"/>
</dbReference>
<dbReference type="GO" id="GO:0017056">
    <property type="term" value="F:structural constituent of nuclear pore"/>
    <property type="evidence" value="ECO:0007669"/>
    <property type="project" value="EnsemblFungi"/>
</dbReference>
<dbReference type="InterPro" id="IPR056542">
    <property type="entry name" value="Ig-like_POM152_1st"/>
</dbReference>
<name>A0A1G4JAT2_9SACH</name>
<evidence type="ECO:0000256" key="1">
    <source>
        <dbReference type="SAM" id="MobiDB-lite"/>
    </source>
</evidence>
<feature type="domain" description="Nucleoporin POM152 immunoglobulin-like" evidence="2">
    <location>
        <begin position="901"/>
        <end position="978"/>
    </location>
</feature>
<dbReference type="Pfam" id="PF24097">
    <property type="entry name" value="TMD_POM152"/>
    <property type="match status" value="1"/>
</dbReference>
<evidence type="ECO:0000259" key="5">
    <source>
        <dbReference type="Pfam" id="PF24519"/>
    </source>
</evidence>
<keyword evidence="8" id="KW-1185">Reference proteome</keyword>
<evidence type="ECO:0000259" key="2">
    <source>
        <dbReference type="Pfam" id="PF23664"/>
    </source>
</evidence>
<evidence type="ECO:0000259" key="6">
    <source>
        <dbReference type="Pfam" id="PF24527"/>
    </source>
</evidence>
<evidence type="ECO:0000313" key="7">
    <source>
        <dbReference type="EMBL" id="SCU87124.1"/>
    </source>
</evidence>
<dbReference type="InterPro" id="IPR056540">
    <property type="entry name" value="TMD_POM152"/>
</dbReference>
<dbReference type="STRING" id="1266660.A0A1G4JAT2"/>
<accession>A0A1G4JAT2</accession>
<gene>
    <name evidence="7" type="ORF">LADA_0E02146G</name>
</gene>
<dbReference type="Pfam" id="PF23664">
    <property type="entry name" value="Ig_Pom152"/>
    <property type="match status" value="2"/>
</dbReference>
<dbReference type="InterPro" id="IPR037701">
    <property type="entry name" value="Pom152"/>
</dbReference>
<feature type="domain" description="Nucleoporin POM152 immunoglobulin-like" evidence="2">
    <location>
        <begin position="567"/>
        <end position="674"/>
    </location>
</feature>
<dbReference type="GO" id="GO:0043495">
    <property type="term" value="F:protein-membrane adaptor activity"/>
    <property type="evidence" value="ECO:0007669"/>
    <property type="project" value="EnsemblFungi"/>
</dbReference>
<dbReference type="EMBL" id="LT598455">
    <property type="protein sequence ID" value="SCU87124.1"/>
    <property type="molecule type" value="Genomic_DNA"/>
</dbReference>
<sequence length="1290" mass="145095">MDVRDRFSERQSAFSELRRKRPDFGLTDWPEPNGEKKSFNSRSFTDSADTYDDSEGNSSRSKEQLPLISTDVLDVPSQRLLVTSIFFILQAYKLYDLILLKTGLPVSGVLLTSSRFNFITKYFIIDSLFLYFLPNLNIPKLNCKPTMVLIQILIMTSLTVFLSNEQSFPFLTTLMAAWTKMGSKQLSLAGGSVNQHKIHDASSHFKGALTIKILPENTAILNPFHDSFCMSMNGVNVDDLQIPLRINSTSEIEFVQLEYRDLTSSNPQLLNFTKKQLVEAPREHHLFQRDRASHHSSIRYFALPVEQIGMYRIKVITDSKKLNLRLYKSEVIIPHCPFGVIAGLGDSDRCIGESSKVSIEVHGVPPMKLEYTRSLGGEVSRFVDTNLLPERFESPLMFNQKSLSDDALANLKWANTYSVAINLESTLKDDGIHAYSLEKVIDGFGNEIDFSDLSPSLKDKYGLAYTFNVHNLPKATLDSKFDHNSPTKRSLVVKFEDLKDWEDGAPYKALLKVSNDTEQITTLEYDLTRPITEIPIAFPGTYNLESVSSRFCAGVVVDKSNILVTKPIPPSLEVVSTPILDECVGQVGLNFDLTFTGVPPFYYRTKIYKLEGKERKLHDSKKFTSQGTRNQFRYSPTIEGHYEIVFDQISNTLFTKSIPLVPSQDYTFKTSMRVKPDAAISSKYTNQLCLSSQSKIPVTFKGEPPFALNYDILETSTNKRVTYSLDDIQSYQYDVETPKFDVGGDYILSLVSVKDSSGCAVGISSSDARIEVRRDVPSAGYNSFERTNQALIKEGVSAELPMSLSGIAPFTITYQHLNKKGEVIGTHEAKFLSSYKAMLKVEKEGTYKLLSMKDRSCPGQIEANNEFGVQFLNKPSFKVLEHNKLTKISDEVFSKNEVCENVEETVDLILTGSAPFVVSYELLSPSGQVSSKSMHVATKYATVPLPNDRAGQYTLRIKGVSDSNYSEKDLTRIGFATQDVVIKQKVRSLPDVQFSEPGKTYRTCSADIDHIADLEKIGLYVKKGQYPLSISFSIYHESTSKTDYVKVENVTKTNFNYTKLFEGLNLGNHIVTIGEVVDAKGCVSEYKSEKNHILISITDVPRISLVEPNMNFCVGDYVAYQLDGMAPFTIKYEFNGVSLKSKERTSQFIRLASEPGTISINSLQDSASQCVVNFMKPGMERHYEELSLVIHPVPSVTVSRGDYIVEDIHEGDQAELIFSFEGTPPFSLTYVRTEETDDKRGKRRPRIVETHKVNDIYAYEFRTFTSLQGRYEAVAISDAYCFAKNDAYFA</sequence>
<dbReference type="GO" id="GO:0070762">
    <property type="term" value="C:nuclear pore transmembrane ring"/>
    <property type="evidence" value="ECO:0007669"/>
    <property type="project" value="EnsemblFungi"/>
</dbReference>
<dbReference type="Proteomes" id="UP000190274">
    <property type="component" value="Chromosome E"/>
</dbReference>
<dbReference type="GO" id="GO:0030474">
    <property type="term" value="P:spindle pole body duplication"/>
    <property type="evidence" value="ECO:0007669"/>
    <property type="project" value="EnsemblFungi"/>
</dbReference>